<dbReference type="EMBL" id="RQZF01000006">
    <property type="protein sequence ID" value="RRC95139.1"/>
    <property type="molecule type" value="Genomic_DNA"/>
</dbReference>
<reference evidence="2 3" key="1">
    <citation type="submission" date="2018-11" db="EMBL/GenBank/DDBJ databases">
        <title>Genomes From Bacteria Associated with the Canine Oral Cavity: a Test Case for Automated Genome-Based Taxonomic Assignment.</title>
        <authorList>
            <person name="Coil D.A."/>
            <person name="Jospin G."/>
            <person name="Darling A.E."/>
            <person name="Wallis C."/>
            <person name="Davis I.J."/>
            <person name="Harris S."/>
            <person name="Eisen J.A."/>
            <person name="Holcombe L.J."/>
            <person name="O'Flynn C."/>
        </authorList>
    </citation>
    <scope>NUCLEOTIDE SEQUENCE [LARGE SCALE GENOMIC DNA]</scope>
    <source>
        <strain evidence="2 3">OH770</strain>
    </source>
</reference>
<dbReference type="InterPro" id="IPR053135">
    <property type="entry name" value="AKR2_Oxidoreductase"/>
</dbReference>
<dbReference type="Proteomes" id="UP000280444">
    <property type="component" value="Unassembled WGS sequence"/>
</dbReference>
<sequence>MESRPLGSTGTQVSIIGLGTWQLGADWGEVDEAAARATLDASLSSGVTFIDTADVYGDGRSERFVGSFRADNPDRGLFVATKMGRRVEQRPENYTPEAFAAWNERSRRNLGVECLDLVQLHCPPTEVLADPATWDELRRMVEAGLIANFGASVETCEQARLAMEGGAQTLQIILNIFRRKPLEEVLPEAAERGVGVIVRVPLASGLLSGKYTTDTVFAAGDHRNYNREGAAFDIGETFSGVPYEVGVAAASEFTRLCSNYGPQNATPAQIALKWVTEQVGVTTVIPGARNADQAAANAAAATLPPLSADLNAALEDLYNRMIREHVHGRW</sequence>
<dbReference type="SUPFAM" id="SSF51430">
    <property type="entry name" value="NAD(P)-linked oxidoreductase"/>
    <property type="match status" value="1"/>
</dbReference>
<dbReference type="RefSeq" id="WP_124870659.1">
    <property type="nucleotide sequence ID" value="NZ_RQZF01000006.1"/>
</dbReference>
<evidence type="ECO:0000313" key="2">
    <source>
        <dbReference type="EMBL" id="RRC95139.1"/>
    </source>
</evidence>
<dbReference type="InterPro" id="IPR036812">
    <property type="entry name" value="NAD(P)_OxRdtase_dom_sf"/>
</dbReference>
<dbReference type="CDD" id="cd19086">
    <property type="entry name" value="AKR_AKR11C1"/>
    <property type="match status" value="1"/>
</dbReference>
<dbReference type="OrthoDB" id="3664926at2"/>
<dbReference type="PANTHER" id="PTHR43312">
    <property type="entry name" value="D-THREO-ALDOSE 1-DEHYDROGENASE"/>
    <property type="match status" value="1"/>
</dbReference>
<dbReference type="AlphaFoldDB" id="A0A3P1SDQ0"/>
<protein>
    <submittedName>
        <fullName evidence="2">Aldo/keto reductase</fullName>
    </submittedName>
</protein>
<dbReference type="Pfam" id="PF00248">
    <property type="entry name" value="Aldo_ket_red"/>
    <property type="match status" value="1"/>
</dbReference>
<name>A0A3P1SDQ0_9ACTO</name>
<dbReference type="InterPro" id="IPR023210">
    <property type="entry name" value="NADP_OxRdtase_dom"/>
</dbReference>
<evidence type="ECO:0000259" key="1">
    <source>
        <dbReference type="Pfam" id="PF00248"/>
    </source>
</evidence>
<keyword evidence="3" id="KW-1185">Reference proteome</keyword>
<dbReference type="PANTHER" id="PTHR43312:SF1">
    <property type="entry name" value="NADP-DEPENDENT OXIDOREDUCTASE DOMAIN-CONTAINING PROTEIN"/>
    <property type="match status" value="1"/>
</dbReference>
<organism evidence="2 3">
    <name type="scientific">Schaalia canis</name>
    <dbReference type="NCBI Taxonomy" id="100469"/>
    <lineage>
        <taxon>Bacteria</taxon>
        <taxon>Bacillati</taxon>
        <taxon>Actinomycetota</taxon>
        <taxon>Actinomycetes</taxon>
        <taxon>Actinomycetales</taxon>
        <taxon>Actinomycetaceae</taxon>
        <taxon>Schaalia</taxon>
    </lineage>
</organism>
<evidence type="ECO:0000313" key="3">
    <source>
        <dbReference type="Proteomes" id="UP000280444"/>
    </source>
</evidence>
<accession>A0A3P1SDQ0</accession>
<feature type="domain" description="NADP-dependent oxidoreductase" evidence="1">
    <location>
        <begin position="16"/>
        <end position="318"/>
    </location>
</feature>
<dbReference type="Gene3D" id="3.20.20.100">
    <property type="entry name" value="NADP-dependent oxidoreductase domain"/>
    <property type="match status" value="1"/>
</dbReference>
<gene>
    <name evidence="2" type="ORF">EII11_06990</name>
</gene>
<proteinExistence type="predicted"/>
<comment type="caution">
    <text evidence="2">The sequence shown here is derived from an EMBL/GenBank/DDBJ whole genome shotgun (WGS) entry which is preliminary data.</text>
</comment>